<evidence type="ECO:0000256" key="1">
    <source>
        <dbReference type="ARBA" id="ARBA00022574"/>
    </source>
</evidence>
<dbReference type="SUPFAM" id="SSF50978">
    <property type="entry name" value="WD40 repeat-like"/>
    <property type="match status" value="1"/>
</dbReference>
<protein>
    <submittedName>
        <fullName evidence="4">WD40-repeat-containing domain protein</fullName>
    </submittedName>
</protein>
<evidence type="ECO:0000313" key="4">
    <source>
        <dbReference type="EMBL" id="KAF2458602.1"/>
    </source>
</evidence>
<organism evidence="4 5">
    <name type="scientific">Lineolata rhizophorae</name>
    <dbReference type="NCBI Taxonomy" id="578093"/>
    <lineage>
        <taxon>Eukaryota</taxon>
        <taxon>Fungi</taxon>
        <taxon>Dikarya</taxon>
        <taxon>Ascomycota</taxon>
        <taxon>Pezizomycotina</taxon>
        <taxon>Dothideomycetes</taxon>
        <taxon>Dothideomycetes incertae sedis</taxon>
        <taxon>Lineolatales</taxon>
        <taxon>Lineolataceae</taxon>
        <taxon>Lineolata</taxon>
    </lineage>
</organism>
<dbReference type="PROSITE" id="PS50082">
    <property type="entry name" value="WD_REPEATS_2"/>
    <property type="match status" value="2"/>
</dbReference>
<dbReference type="SMART" id="SM00320">
    <property type="entry name" value="WD40"/>
    <property type="match status" value="2"/>
</dbReference>
<evidence type="ECO:0000313" key="5">
    <source>
        <dbReference type="Proteomes" id="UP000799766"/>
    </source>
</evidence>
<dbReference type="PROSITE" id="PS00678">
    <property type="entry name" value="WD_REPEATS_1"/>
    <property type="match status" value="1"/>
</dbReference>
<dbReference type="InterPro" id="IPR015943">
    <property type="entry name" value="WD40/YVTN_repeat-like_dom_sf"/>
</dbReference>
<evidence type="ECO:0000256" key="3">
    <source>
        <dbReference type="PROSITE-ProRule" id="PRU00221"/>
    </source>
</evidence>
<dbReference type="PROSITE" id="PS50294">
    <property type="entry name" value="WD_REPEATS_REGION"/>
    <property type="match status" value="1"/>
</dbReference>
<sequence>MLSCVLLLSDSSTMISGSADNTLRTWDADSGAHKHTFQGHTDNDLGSGQCLQTLQDHPNYVSIFGLNKDVATQFVNRDTDLLMSSAADGTIRTWSWHDGSILRVLEAHTGAVRGLVWVGKDRFVSGGIDGKLCLWNYGEGQPSSELRERMEAVWHLMGGQCKLATASKVEVGKHLVEIWDLCEFPRSEAEGLYLGK</sequence>
<dbReference type="PRINTS" id="PR00320">
    <property type="entry name" value="GPROTEINBRPT"/>
</dbReference>
<dbReference type="PANTHER" id="PTHR19848">
    <property type="entry name" value="WD40 REPEAT PROTEIN"/>
    <property type="match status" value="1"/>
</dbReference>
<keyword evidence="1 3" id="KW-0853">WD repeat</keyword>
<feature type="repeat" description="WD" evidence="3">
    <location>
        <begin position="105"/>
        <end position="145"/>
    </location>
</feature>
<feature type="repeat" description="WD" evidence="3">
    <location>
        <begin position="1"/>
        <end position="36"/>
    </location>
</feature>
<dbReference type="InterPro" id="IPR036322">
    <property type="entry name" value="WD40_repeat_dom_sf"/>
</dbReference>
<reference evidence="4" key="1">
    <citation type="journal article" date="2020" name="Stud. Mycol.">
        <title>101 Dothideomycetes genomes: a test case for predicting lifestyles and emergence of pathogens.</title>
        <authorList>
            <person name="Haridas S."/>
            <person name="Albert R."/>
            <person name="Binder M."/>
            <person name="Bloem J."/>
            <person name="Labutti K."/>
            <person name="Salamov A."/>
            <person name="Andreopoulos B."/>
            <person name="Baker S."/>
            <person name="Barry K."/>
            <person name="Bills G."/>
            <person name="Bluhm B."/>
            <person name="Cannon C."/>
            <person name="Castanera R."/>
            <person name="Culley D."/>
            <person name="Daum C."/>
            <person name="Ezra D."/>
            <person name="Gonzalez J."/>
            <person name="Henrissat B."/>
            <person name="Kuo A."/>
            <person name="Liang C."/>
            <person name="Lipzen A."/>
            <person name="Lutzoni F."/>
            <person name="Magnuson J."/>
            <person name="Mondo S."/>
            <person name="Nolan M."/>
            <person name="Ohm R."/>
            <person name="Pangilinan J."/>
            <person name="Park H.-J."/>
            <person name="Ramirez L."/>
            <person name="Alfaro M."/>
            <person name="Sun H."/>
            <person name="Tritt A."/>
            <person name="Yoshinaga Y."/>
            <person name="Zwiers L.-H."/>
            <person name="Turgeon B."/>
            <person name="Goodwin S."/>
            <person name="Spatafora J."/>
            <person name="Crous P."/>
            <person name="Grigoriev I."/>
        </authorList>
    </citation>
    <scope>NUCLEOTIDE SEQUENCE</scope>
    <source>
        <strain evidence="4">ATCC 16933</strain>
    </source>
</reference>
<dbReference type="Proteomes" id="UP000799766">
    <property type="component" value="Unassembled WGS sequence"/>
</dbReference>
<dbReference type="OrthoDB" id="2013972at2759"/>
<dbReference type="AlphaFoldDB" id="A0A6A6P4C9"/>
<keyword evidence="5" id="KW-1185">Reference proteome</keyword>
<dbReference type="Pfam" id="PF00400">
    <property type="entry name" value="WD40"/>
    <property type="match status" value="3"/>
</dbReference>
<dbReference type="Gene3D" id="2.130.10.10">
    <property type="entry name" value="YVTN repeat-like/Quinoprotein amine dehydrogenase"/>
    <property type="match status" value="2"/>
</dbReference>
<dbReference type="InterPro" id="IPR001680">
    <property type="entry name" value="WD40_rpt"/>
</dbReference>
<dbReference type="InterPro" id="IPR019775">
    <property type="entry name" value="WD40_repeat_CS"/>
</dbReference>
<dbReference type="InterPro" id="IPR020472">
    <property type="entry name" value="WD40_PAC1"/>
</dbReference>
<name>A0A6A6P4C9_9PEZI</name>
<dbReference type="PANTHER" id="PTHR19848:SF8">
    <property type="entry name" value="F-BOX AND WD REPEAT DOMAIN CONTAINING 7"/>
    <property type="match status" value="1"/>
</dbReference>
<evidence type="ECO:0000256" key="2">
    <source>
        <dbReference type="ARBA" id="ARBA00022737"/>
    </source>
</evidence>
<accession>A0A6A6P4C9</accession>
<proteinExistence type="predicted"/>
<gene>
    <name evidence="4" type="ORF">BDY21DRAFT_378398</name>
</gene>
<keyword evidence="2" id="KW-0677">Repeat</keyword>
<dbReference type="EMBL" id="MU001677">
    <property type="protein sequence ID" value="KAF2458602.1"/>
    <property type="molecule type" value="Genomic_DNA"/>
</dbReference>